<dbReference type="EMBL" id="CABPRJ010001907">
    <property type="protein sequence ID" value="VVC40745.1"/>
    <property type="molecule type" value="Genomic_DNA"/>
</dbReference>
<reference evidence="2 3" key="1">
    <citation type="submission" date="2019-08" db="EMBL/GenBank/DDBJ databases">
        <authorList>
            <person name="Alioto T."/>
            <person name="Alioto T."/>
            <person name="Gomez Garrido J."/>
        </authorList>
    </citation>
    <scope>NUCLEOTIDE SEQUENCE [LARGE SCALE GENOMIC DNA]</scope>
</reference>
<sequence>MQFQILIWTIVATAMAVESAQVPEVDSDVQELLRHRRAIWDNMQWPWLWNEPTTEASTTPLFCPEDWVYSSMLGKCIEANMVCQEGMVPNYYLGRCVFIEEYLIESTSTNANL</sequence>
<feature type="signal peptide" evidence="1">
    <location>
        <begin position="1"/>
        <end position="19"/>
    </location>
</feature>
<dbReference type="Proteomes" id="UP000325440">
    <property type="component" value="Unassembled WGS sequence"/>
</dbReference>
<feature type="chain" id="PRO_5022677747" description="Secreted protein" evidence="1">
    <location>
        <begin position="20"/>
        <end position="113"/>
    </location>
</feature>
<protein>
    <recommendedName>
        <fullName evidence="4">Secreted protein</fullName>
    </recommendedName>
</protein>
<name>A0A5E4NC85_9HEMI</name>
<keyword evidence="1" id="KW-0732">Signal</keyword>
<evidence type="ECO:0000256" key="1">
    <source>
        <dbReference type="SAM" id="SignalP"/>
    </source>
</evidence>
<gene>
    <name evidence="2" type="ORF">CINCED_3A019082</name>
</gene>
<accession>A0A5E4NC85</accession>
<proteinExistence type="predicted"/>
<organism evidence="2 3">
    <name type="scientific">Cinara cedri</name>
    <dbReference type="NCBI Taxonomy" id="506608"/>
    <lineage>
        <taxon>Eukaryota</taxon>
        <taxon>Metazoa</taxon>
        <taxon>Ecdysozoa</taxon>
        <taxon>Arthropoda</taxon>
        <taxon>Hexapoda</taxon>
        <taxon>Insecta</taxon>
        <taxon>Pterygota</taxon>
        <taxon>Neoptera</taxon>
        <taxon>Paraneoptera</taxon>
        <taxon>Hemiptera</taxon>
        <taxon>Sternorrhyncha</taxon>
        <taxon>Aphidomorpha</taxon>
        <taxon>Aphidoidea</taxon>
        <taxon>Aphididae</taxon>
        <taxon>Lachninae</taxon>
        <taxon>Cinara</taxon>
    </lineage>
</organism>
<dbReference type="AlphaFoldDB" id="A0A5E4NC85"/>
<evidence type="ECO:0000313" key="2">
    <source>
        <dbReference type="EMBL" id="VVC40745.1"/>
    </source>
</evidence>
<evidence type="ECO:0008006" key="4">
    <source>
        <dbReference type="Google" id="ProtNLM"/>
    </source>
</evidence>
<keyword evidence="3" id="KW-1185">Reference proteome</keyword>
<evidence type="ECO:0000313" key="3">
    <source>
        <dbReference type="Proteomes" id="UP000325440"/>
    </source>
</evidence>